<dbReference type="EMBL" id="WPAF01000009">
    <property type="protein sequence ID" value="KAF0134326.1"/>
    <property type="molecule type" value="Genomic_DNA"/>
</dbReference>
<sequence length="457" mass="51532">MLSWLRKKTKAIMITVAVLFFVSMFYGLGYRGISEFKGEKSGFIKVNGREVNPRLFTNILQKIRENFPARVKPSEALFIQNLALSQTIDFAVMLDQARKTESVSGSEINGAIDEITKAQKFPSVKELRQAVEKSGITWNDFKALLRDEILVQKAVRKVRDSASVSSSDLREVRARHILIRIKPGKEEEAKKLADKIYEKAKGGADFKKLAAQYSEDPGSKKNGGDLGFFTTGKMVKEFENTAFSLKVSEIGAPVKTDFGYHIIKVEDIRVRKISGASDPEAAIRKEKQESAYNEWFYGLKQKAKVEIMDPALKAMDLRFRGRIGDAVLEYQKAISKNPRNAFYRLFLGLLYEDSNKMELAIAEYKEAIKLDSSNTVLYITLGDAYKKIGNKALAIEQFKQASLIAGDDKKMHEELSRTFKSLGASALVLSELKEVSRLEKKEAFEKSLIEKNKVKTE</sequence>
<dbReference type="SUPFAM" id="SSF54534">
    <property type="entry name" value="FKBP-like"/>
    <property type="match status" value="1"/>
</dbReference>
<dbReference type="Pfam" id="PF13624">
    <property type="entry name" value="SurA_N_3"/>
    <property type="match status" value="1"/>
</dbReference>
<organism evidence="5 6">
    <name type="scientific">Candidatus Saganbacteria bacterium</name>
    <dbReference type="NCBI Taxonomy" id="2575572"/>
    <lineage>
        <taxon>Bacteria</taxon>
        <taxon>Bacillati</taxon>
        <taxon>Saganbacteria</taxon>
    </lineage>
</organism>
<evidence type="ECO:0000256" key="3">
    <source>
        <dbReference type="SAM" id="Phobius"/>
    </source>
</evidence>
<dbReference type="SUPFAM" id="SSF48452">
    <property type="entry name" value="TPR-like"/>
    <property type="match status" value="1"/>
</dbReference>
<dbReference type="PANTHER" id="PTHR47245">
    <property type="entry name" value="PEPTIDYLPROLYL ISOMERASE"/>
    <property type="match status" value="1"/>
</dbReference>
<dbReference type="PANTHER" id="PTHR47245:SF2">
    <property type="entry name" value="PEPTIDYL-PROLYL CIS-TRANS ISOMERASE HP_0175-RELATED"/>
    <property type="match status" value="1"/>
</dbReference>
<comment type="caution">
    <text evidence="5">The sequence shown here is derived from an EMBL/GenBank/DDBJ whole genome shotgun (WGS) entry which is preliminary data.</text>
</comment>
<dbReference type="Gene3D" id="1.25.40.10">
    <property type="entry name" value="Tetratricopeptide repeat domain"/>
    <property type="match status" value="1"/>
</dbReference>
<dbReference type="SMART" id="SM00028">
    <property type="entry name" value="TPR"/>
    <property type="match status" value="2"/>
</dbReference>
<keyword evidence="3" id="KW-0812">Transmembrane</keyword>
<proteinExistence type="predicted"/>
<dbReference type="GO" id="GO:0003755">
    <property type="term" value="F:peptidyl-prolyl cis-trans isomerase activity"/>
    <property type="evidence" value="ECO:0007669"/>
    <property type="project" value="UniProtKB-KW"/>
</dbReference>
<dbReference type="Proteomes" id="UP000488506">
    <property type="component" value="Unassembled WGS sequence"/>
</dbReference>
<name>A0A833L1B6_UNCSA</name>
<dbReference type="PROSITE" id="PS50198">
    <property type="entry name" value="PPIC_PPIASE_2"/>
    <property type="match status" value="1"/>
</dbReference>
<dbReference type="SUPFAM" id="SSF109998">
    <property type="entry name" value="Triger factor/SurA peptide-binding domain-like"/>
    <property type="match status" value="1"/>
</dbReference>
<keyword evidence="3" id="KW-1133">Transmembrane helix</keyword>
<keyword evidence="1" id="KW-0697">Rotamase</keyword>
<dbReference type="PROSITE" id="PS50005">
    <property type="entry name" value="TPR"/>
    <property type="match status" value="1"/>
</dbReference>
<gene>
    <name evidence="5" type="ORF">FD145_706</name>
</gene>
<dbReference type="Gene3D" id="3.10.50.40">
    <property type="match status" value="1"/>
</dbReference>
<evidence type="ECO:0000313" key="5">
    <source>
        <dbReference type="EMBL" id="KAF0134326.1"/>
    </source>
</evidence>
<dbReference type="Gene3D" id="1.10.4030.10">
    <property type="entry name" value="Porin chaperone SurA, peptide-binding domain"/>
    <property type="match status" value="1"/>
</dbReference>
<reference evidence="5 6" key="1">
    <citation type="submission" date="2019-12" db="EMBL/GenBank/DDBJ databases">
        <authorList>
            <person name="Wolfe R."/>
            <person name="Danczak R."/>
            <person name="Wilkins M."/>
        </authorList>
    </citation>
    <scope>NUCLEOTIDE SEQUENCE [LARGE SCALE GENOMIC DNA]</scope>
    <source>
        <strain evidence="5">X2_MaxBin.013</strain>
    </source>
</reference>
<dbReference type="Pfam" id="PF13616">
    <property type="entry name" value="Rotamase_3"/>
    <property type="match status" value="1"/>
</dbReference>
<dbReference type="Pfam" id="PF13414">
    <property type="entry name" value="TPR_11"/>
    <property type="match status" value="1"/>
</dbReference>
<feature type="transmembrane region" description="Helical" evidence="3">
    <location>
        <begin position="12"/>
        <end position="30"/>
    </location>
</feature>
<evidence type="ECO:0000256" key="1">
    <source>
        <dbReference type="PROSITE-ProRule" id="PRU00278"/>
    </source>
</evidence>
<dbReference type="InterPro" id="IPR027304">
    <property type="entry name" value="Trigger_fact/SurA_dom_sf"/>
</dbReference>
<dbReference type="InterPro" id="IPR019734">
    <property type="entry name" value="TPR_rpt"/>
</dbReference>
<evidence type="ECO:0000313" key="6">
    <source>
        <dbReference type="Proteomes" id="UP000488506"/>
    </source>
</evidence>
<dbReference type="InterPro" id="IPR011990">
    <property type="entry name" value="TPR-like_helical_dom_sf"/>
</dbReference>
<keyword evidence="3" id="KW-0472">Membrane</keyword>
<feature type="domain" description="PpiC" evidence="4">
    <location>
        <begin position="169"/>
        <end position="267"/>
    </location>
</feature>
<dbReference type="InterPro" id="IPR000297">
    <property type="entry name" value="PPIase_PpiC"/>
</dbReference>
<dbReference type="InterPro" id="IPR046357">
    <property type="entry name" value="PPIase_dom_sf"/>
</dbReference>
<evidence type="ECO:0000259" key="4">
    <source>
        <dbReference type="PROSITE" id="PS50198"/>
    </source>
</evidence>
<feature type="repeat" description="TPR" evidence="2">
    <location>
        <begin position="341"/>
        <end position="374"/>
    </location>
</feature>
<keyword evidence="2" id="KW-0802">TPR repeat</keyword>
<accession>A0A833L1B6</accession>
<evidence type="ECO:0000256" key="2">
    <source>
        <dbReference type="PROSITE-ProRule" id="PRU00339"/>
    </source>
</evidence>
<protein>
    <submittedName>
        <fullName evidence="5">PPIC-type PPIASE family protein tetratricopeptide repeat protein</fullName>
    </submittedName>
</protein>
<dbReference type="InterPro" id="IPR050245">
    <property type="entry name" value="PrsA_foldase"/>
</dbReference>
<keyword evidence="1" id="KW-0413">Isomerase</keyword>
<dbReference type="AlphaFoldDB" id="A0A833L1B6"/>